<proteinExistence type="inferred from homology"/>
<dbReference type="InterPro" id="IPR044440">
    <property type="entry name" value="GABAb_receptor_plant_PBP1"/>
</dbReference>
<dbReference type="SUPFAM" id="SSF53822">
    <property type="entry name" value="Periplasmic binding protein-like I"/>
    <property type="match status" value="1"/>
</dbReference>
<dbReference type="InterPro" id="IPR017103">
    <property type="entry name" value="Iontropic_Glu_rcpt_pln"/>
</dbReference>
<evidence type="ECO:0000256" key="13">
    <source>
        <dbReference type="PIRNR" id="PIRNR037090"/>
    </source>
</evidence>
<evidence type="ECO:0000256" key="12">
    <source>
        <dbReference type="ARBA" id="ARBA00023303"/>
    </source>
</evidence>
<keyword evidence="3 13" id="KW-0813">Transport</keyword>
<dbReference type="Gene3D" id="3.40.190.10">
    <property type="entry name" value="Periplasmic binding protein-like II"/>
    <property type="match status" value="2"/>
</dbReference>
<keyword evidence="12 13" id="KW-0407">Ion channel</keyword>
<keyword evidence="20" id="KW-1185">Reference proteome</keyword>
<evidence type="ECO:0000256" key="10">
    <source>
        <dbReference type="ARBA" id="ARBA00023180"/>
    </source>
</evidence>
<dbReference type="Proteomes" id="UP001153076">
    <property type="component" value="Unassembled WGS sequence"/>
</dbReference>
<keyword evidence="10" id="KW-0325">Glycoprotein</keyword>
<comment type="subcellular location">
    <subcellularLocation>
        <location evidence="1">Membrane</location>
        <topology evidence="1">Multi-pass membrane protein</topology>
    </subcellularLocation>
</comment>
<evidence type="ECO:0000256" key="11">
    <source>
        <dbReference type="ARBA" id="ARBA00023286"/>
    </source>
</evidence>
<dbReference type="GO" id="GO:0016020">
    <property type="term" value="C:membrane"/>
    <property type="evidence" value="ECO:0007669"/>
    <property type="project" value="UniProtKB-SubCell"/>
</dbReference>
<evidence type="ECO:0000256" key="4">
    <source>
        <dbReference type="ARBA" id="ARBA00022692"/>
    </source>
</evidence>
<evidence type="ECO:0000259" key="18">
    <source>
        <dbReference type="SMART" id="SM00079"/>
    </source>
</evidence>
<dbReference type="FunFam" id="3.40.190.10:FF:000054">
    <property type="entry name" value="Glutamate receptor"/>
    <property type="match status" value="1"/>
</dbReference>
<feature type="compositionally biased region" description="Basic and acidic residues" evidence="15">
    <location>
        <begin position="870"/>
        <end position="892"/>
    </location>
</feature>
<dbReference type="PIRSF" id="PIRSF037090">
    <property type="entry name" value="Iontro_Glu-like_rcpt_pln"/>
    <property type="match status" value="1"/>
</dbReference>
<keyword evidence="11 13" id="KW-1071">Ligand-gated ion channel</keyword>
<feature type="transmembrane region" description="Helical" evidence="16">
    <location>
        <begin position="628"/>
        <end position="646"/>
    </location>
</feature>
<dbReference type="InterPro" id="IPR001320">
    <property type="entry name" value="Iontro_rcpt_C"/>
</dbReference>
<evidence type="ECO:0000256" key="6">
    <source>
        <dbReference type="ARBA" id="ARBA00022989"/>
    </source>
</evidence>
<evidence type="ECO:0000313" key="20">
    <source>
        <dbReference type="Proteomes" id="UP001153076"/>
    </source>
</evidence>
<feature type="disulfide bond" evidence="14">
    <location>
        <begin position="733"/>
        <end position="787"/>
    </location>
</feature>
<evidence type="ECO:0000256" key="3">
    <source>
        <dbReference type="ARBA" id="ARBA00022448"/>
    </source>
</evidence>
<keyword evidence="9 13" id="KW-0675">Receptor</keyword>
<keyword evidence="14" id="KW-1015">Disulfide bond</keyword>
<evidence type="ECO:0000256" key="8">
    <source>
        <dbReference type="ARBA" id="ARBA00023136"/>
    </source>
</evidence>
<comment type="similarity">
    <text evidence="2 13">Belongs to the glutamate-gated ion channel (TC 1.A.10.1) family.</text>
</comment>
<dbReference type="PANTHER" id="PTHR18966">
    <property type="entry name" value="IONOTROPIC GLUTAMATE RECEPTOR"/>
    <property type="match status" value="1"/>
</dbReference>
<evidence type="ECO:0000256" key="17">
    <source>
        <dbReference type="SAM" id="SignalP"/>
    </source>
</evidence>
<dbReference type="PROSITE" id="PS51257">
    <property type="entry name" value="PROKAR_LIPOPROTEIN"/>
    <property type="match status" value="1"/>
</dbReference>
<feature type="transmembrane region" description="Helical" evidence="16">
    <location>
        <begin position="804"/>
        <end position="824"/>
    </location>
</feature>
<evidence type="ECO:0000256" key="7">
    <source>
        <dbReference type="ARBA" id="ARBA00023065"/>
    </source>
</evidence>
<dbReference type="InterPro" id="IPR001828">
    <property type="entry name" value="ANF_lig-bd_rcpt"/>
</dbReference>
<reference evidence="19" key="1">
    <citation type="submission" date="2022-04" db="EMBL/GenBank/DDBJ databases">
        <title>Carnegiea gigantea Genome sequencing and assembly v2.</title>
        <authorList>
            <person name="Copetti D."/>
            <person name="Sanderson M.J."/>
            <person name="Burquez A."/>
            <person name="Wojciechowski M.F."/>
        </authorList>
    </citation>
    <scope>NUCLEOTIDE SEQUENCE</scope>
    <source>
        <strain evidence="19">SGP5-SGP5p</strain>
        <tissue evidence="19">Aerial part</tissue>
    </source>
</reference>
<dbReference type="SUPFAM" id="SSF53850">
    <property type="entry name" value="Periplasmic binding protein-like II"/>
    <property type="match status" value="1"/>
</dbReference>
<feature type="domain" description="Ionotropic glutamate receptor C-terminal" evidence="18">
    <location>
        <begin position="468"/>
        <end position="784"/>
    </location>
</feature>
<keyword evidence="8 13" id="KW-0472">Membrane</keyword>
<protein>
    <recommendedName>
        <fullName evidence="13">Glutamate receptor</fullName>
    </recommendedName>
</protein>
<dbReference type="Gene3D" id="1.10.287.70">
    <property type="match status" value="2"/>
</dbReference>
<comment type="caution">
    <text evidence="19">The sequence shown here is derived from an EMBL/GenBank/DDBJ whole genome shotgun (WGS) entry which is preliminary data.</text>
</comment>
<feature type="region of interest" description="Disordered" evidence="15">
    <location>
        <begin position="862"/>
        <end position="905"/>
    </location>
</feature>
<evidence type="ECO:0000256" key="1">
    <source>
        <dbReference type="ARBA" id="ARBA00004141"/>
    </source>
</evidence>
<dbReference type="Pfam" id="PF10613">
    <property type="entry name" value="Lig_chan-Glu_bd"/>
    <property type="match status" value="1"/>
</dbReference>
<dbReference type="EMBL" id="JAKOGI010001361">
    <property type="protein sequence ID" value="KAJ8426034.1"/>
    <property type="molecule type" value="Genomic_DNA"/>
</dbReference>
<dbReference type="AlphaFoldDB" id="A0A9Q1JK29"/>
<dbReference type="CDD" id="cd19990">
    <property type="entry name" value="PBP1_GABAb_receptor_plant"/>
    <property type="match status" value="1"/>
</dbReference>
<dbReference type="FunFam" id="3.40.50.2300:FF:000081">
    <property type="entry name" value="Glutamate receptor"/>
    <property type="match status" value="1"/>
</dbReference>
<evidence type="ECO:0000256" key="15">
    <source>
        <dbReference type="SAM" id="MobiDB-lite"/>
    </source>
</evidence>
<dbReference type="InterPro" id="IPR028082">
    <property type="entry name" value="Peripla_BP_I"/>
</dbReference>
<dbReference type="OrthoDB" id="5984008at2759"/>
<evidence type="ECO:0000256" key="5">
    <source>
        <dbReference type="ARBA" id="ARBA00022729"/>
    </source>
</evidence>
<comment type="function">
    <text evidence="13">Glutamate-gated receptor that probably acts as non-selective cation channel.</text>
</comment>
<dbReference type="SMART" id="SM00079">
    <property type="entry name" value="PBPe"/>
    <property type="match status" value="1"/>
</dbReference>
<sequence length="905" mass="99753">MKVFWLHLLLTGLSCMLLDGVASNASRPAIVDIGALLHFNSTIGQVGKIAIQEAINDVNSNSTILHGTKLNLRMIDSTCGGFLGFIRGLELLEKGVVAVIGPQSSVVAHMVSEVATEFKIPLVSFSATDIFFTPWGSPFFVRTTNSDLYQMTAIADIVNYFGWKEVTAVFVDDDYGRNGVVALDNALIDRQSKLSYKASISPVLGLSRSEIMDVLVNVAMLESRVIVLHVNPDIGHLVFSVAKYLGMMGNGYVWISTDWLSLVVDSYSPLPSEMMDEMQGVLALRQHTPDSNAKRAFFSRWKNITGGSLGLNAYGLYAYDTVWLIARALDAYLSQGGNISFSTDSKLLSIHDSNLHLEAMRMFDGGPALLNNILQSNSVGLTGLLKFDSSRSRVHPAYDIINIVGNGHLKVGYWSNYSGLSIKPPEALYNRPPNRSSADHQLRSVYWPGGTPVKPRGWVFPNSGKQLKIGVPIRVSFKDFVSRESGTSDTFNGFCIDVFQAAVNLLPYPVRYQFIGFGDGIKNPTYTDLVSMIPAGNFDGAVGDIAIVTSRTRIVDFTQPYASSGLVVVAPFKKLNSGPWAFLRPFTPGMWGVIAVCFFAIGAVIWVLEHRINDDFRGENTVTCRARAVLIIWLFVVLILTSNYTASLTSILTVQQLSSSINGIDSLRENDEPIGYQVGSFVQQYLTEELHIDESRLVGLNSSEEYADALRQGRVSAIVDEHPYIELFLSSQCDFRIVGQEFTRGGWGFAFPRGSPLTPDLSTAILQLSENGDLQRIHDKWLTTSSCSEDNTEIESSQLHPRSFLGLFLLCGIACAIALTIYFTKICRRFHHVSRTAVISDVGGSSSLRRLQTLISLIDEKKEPAKKRQKTQESEGSSLHDGKDGVFMRTPERQQTPTSRDVDDN</sequence>
<dbReference type="GO" id="GO:0015276">
    <property type="term" value="F:ligand-gated monoatomic ion channel activity"/>
    <property type="evidence" value="ECO:0007669"/>
    <property type="project" value="InterPro"/>
</dbReference>
<dbReference type="Pfam" id="PF01094">
    <property type="entry name" value="ANF_receptor"/>
    <property type="match status" value="1"/>
</dbReference>
<dbReference type="InterPro" id="IPR015683">
    <property type="entry name" value="Ionotropic_Glu_rcpt"/>
</dbReference>
<dbReference type="Pfam" id="PF00060">
    <property type="entry name" value="Lig_chan"/>
    <property type="match status" value="1"/>
</dbReference>
<feature type="transmembrane region" description="Helical" evidence="16">
    <location>
        <begin position="589"/>
        <end position="608"/>
    </location>
</feature>
<evidence type="ECO:0000313" key="19">
    <source>
        <dbReference type="EMBL" id="KAJ8426034.1"/>
    </source>
</evidence>
<dbReference type="FunFam" id="3.40.190.10:FF:000175">
    <property type="entry name" value="Glutamate receptor"/>
    <property type="match status" value="1"/>
</dbReference>
<evidence type="ECO:0000256" key="2">
    <source>
        <dbReference type="ARBA" id="ARBA00008685"/>
    </source>
</evidence>
<keyword evidence="6 16" id="KW-1133">Transmembrane helix</keyword>
<evidence type="ECO:0000256" key="9">
    <source>
        <dbReference type="ARBA" id="ARBA00023170"/>
    </source>
</evidence>
<evidence type="ECO:0000256" key="14">
    <source>
        <dbReference type="PIRSR" id="PIRSR037090-50"/>
    </source>
</evidence>
<keyword evidence="5 17" id="KW-0732">Signal</keyword>
<dbReference type="CDD" id="cd13686">
    <property type="entry name" value="GluR_Plant"/>
    <property type="match status" value="1"/>
</dbReference>
<feature type="chain" id="PRO_5040122133" description="Glutamate receptor" evidence="17">
    <location>
        <begin position="24"/>
        <end position="905"/>
    </location>
</feature>
<accession>A0A9Q1JK29</accession>
<gene>
    <name evidence="19" type="ORF">Cgig2_021640</name>
</gene>
<keyword evidence="7 13" id="KW-0406">Ion transport</keyword>
<dbReference type="InterPro" id="IPR019594">
    <property type="entry name" value="Glu/Gly-bd"/>
</dbReference>
<keyword evidence="4 16" id="KW-0812">Transmembrane</keyword>
<evidence type="ECO:0000256" key="16">
    <source>
        <dbReference type="SAM" id="Phobius"/>
    </source>
</evidence>
<dbReference type="Gene3D" id="3.40.50.2300">
    <property type="match status" value="2"/>
</dbReference>
<feature type="signal peptide" evidence="17">
    <location>
        <begin position="1"/>
        <end position="23"/>
    </location>
</feature>
<organism evidence="19 20">
    <name type="scientific">Carnegiea gigantea</name>
    <dbReference type="NCBI Taxonomy" id="171969"/>
    <lineage>
        <taxon>Eukaryota</taxon>
        <taxon>Viridiplantae</taxon>
        <taxon>Streptophyta</taxon>
        <taxon>Embryophyta</taxon>
        <taxon>Tracheophyta</taxon>
        <taxon>Spermatophyta</taxon>
        <taxon>Magnoliopsida</taxon>
        <taxon>eudicotyledons</taxon>
        <taxon>Gunneridae</taxon>
        <taxon>Pentapetalae</taxon>
        <taxon>Caryophyllales</taxon>
        <taxon>Cactineae</taxon>
        <taxon>Cactaceae</taxon>
        <taxon>Cactoideae</taxon>
        <taxon>Echinocereeae</taxon>
        <taxon>Carnegiea</taxon>
    </lineage>
</organism>
<name>A0A9Q1JK29_9CARY</name>